<organism evidence="1">
    <name type="scientific">Candidatus Kentrum sp. LPFa</name>
    <dbReference type="NCBI Taxonomy" id="2126335"/>
    <lineage>
        <taxon>Bacteria</taxon>
        <taxon>Pseudomonadati</taxon>
        <taxon>Pseudomonadota</taxon>
        <taxon>Gammaproteobacteria</taxon>
        <taxon>Candidatus Kentrum</taxon>
    </lineage>
</organism>
<dbReference type="AlphaFoldDB" id="A0A450WSH5"/>
<accession>A0A450WSH5</accession>
<sequence length="86" mass="9289">MLEAGASKGRDGYPSWSLGTSNTRHVELSPVLRAMGIAAEVGMGAVRFSLGAGTTIEEIDTVLNGLSDVFHDSFCLFRYFFNVSEK</sequence>
<protein>
    <submittedName>
        <fullName evidence="1">Uncharacterized protein</fullName>
    </submittedName>
</protein>
<name>A0A450WSH5_9GAMM</name>
<dbReference type="SUPFAM" id="SSF53383">
    <property type="entry name" value="PLP-dependent transferases"/>
    <property type="match status" value="1"/>
</dbReference>
<gene>
    <name evidence="1" type="ORF">BECKLPF1236B_GA0070989_11956</name>
</gene>
<dbReference type="Gene3D" id="3.90.1150.10">
    <property type="entry name" value="Aspartate Aminotransferase, domain 1"/>
    <property type="match status" value="1"/>
</dbReference>
<evidence type="ECO:0000313" key="1">
    <source>
        <dbReference type="EMBL" id="VFK20016.1"/>
    </source>
</evidence>
<proteinExistence type="predicted"/>
<dbReference type="InterPro" id="IPR015422">
    <property type="entry name" value="PyrdxlP-dep_Trfase_small"/>
</dbReference>
<dbReference type="InterPro" id="IPR015424">
    <property type="entry name" value="PyrdxlP-dep_Trfase"/>
</dbReference>
<reference evidence="1" key="1">
    <citation type="submission" date="2019-02" db="EMBL/GenBank/DDBJ databases">
        <authorList>
            <person name="Gruber-Vodicka R. H."/>
            <person name="Seah K. B. B."/>
        </authorList>
    </citation>
    <scope>NUCLEOTIDE SEQUENCE</scope>
    <source>
        <strain evidence="1">BECK_S313</strain>
    </source>
</reference>
<dbReference type="EMBL" id="CAADFK010000195">
    <property type="protein sequence ID" value="VFK20016.1"/>
    <property type="molecule type" value="Genomic_DNA"/>
</dbReference>